<evidence type="ECO:0000313" key="4">
    <source>
        <dbReference type="Proteomes" id="UP001374803"/>
    </source>
</evidence>
<protein>
    <submittedName>
        <fullName evidence="3">OB-fold putative lipoprotein</fullName>
    </submittedName>
</protein>
<keyword evidence="2" id="KW-1133">Transmembrane helix</keyword>
<dbReference type="Gene3D" id="2.40.50.140">
    <property type="entry name" value="Nucleic acid-binding proteins"/>
    <property type="match status" value="1"/>
</dbReference>
<evidence type="ECO:0000256" key="1">
    <source>
        <dbReference type="SAM" id="MobiDB-lite"/>
    </source>
</evidence>
<dbReference type="InterPro" id="IPR024422">
    <property type="entry name" value="Protein_unknown_function_OB"/>
</dbReference>
<gene>
    <name evidence="3" type="ORF">LVJ94_05520</name>
</gene>
<evidence type="ECO:0000256" key="2">
    <source>
        <dbReference type="SAM" id="Phobius"/>
    </source>
</evidence>
<feature type="compositionally biased region" description="Low complexity" evidence="1">
    <location>
        <begin position="20"/>
        <end position="31"/>
    </location>
</feature>
<dbReference type="InterPro" id="IPR012340">
    <property type="entry name" value="NA-bd_OB-fold"/>
</dbReference>
<proteinExistence type="predicted"/>
<keyword evidence="2" id="KW-0472">Membrane</keyword>
<dbReference type="EMBL" id="CP089983">
    <property type="protein sequence ID" value="WXB06691.1"/>
    <property type="molecule type" value="Genomic_DNA"/>
</dbReference>
<evidence type="ECO:0000313" key="3">
    <source>
        <dbReference type="EMBL" id="WXB06691.1"/>
    </source>
</evidence>
<dbReference type="RefSeq" id="WP_394836347.1">
    <property type="nucleotide sequence ID" value="NZ_CP089929.1"/>
</dbReference>
<sequence>MNQHQGGPSGGYGPPPPQGYPQQGYPQMQPPKKGMSGLMIGLLIFGGCIVFGMGSCLVCVGVGAKRAARTATSAPEPNAGAGRGAVAAATPTSPPAAATSVEIATLLGDYKGNEVRADGLYKGKSIRTTGKVVDIKKDVLGSMYVTVGTGKAFEIPKVQCMLNAENLAKASSLNQGQTVTVEGNVSGLMMNVLIRDCDIN</sequence>
<name>A0ABZ2LA51_9BACT</name>
<dbReference type="Pfam" id="PF12869">
    <property type="entry name" value="tRNA_anti-like"/>
    <property type="match status" value="1"/>
</dbReference>
<feature type="region of interest" description="Disordered" evidence="1">
    <location>
        <begin position="1"/>
        <end position="31"/>
    </location>
</feature>
<keyword evidence="2" id="KW-0812">Transmembrane</keyword>
<organism evidence="3 4">
    <name type="scientific">Pendulispora rubella</name>
    <dbReference type="NCBI Taxonomy" id="2741070"/>
    <lineage>
        <taxon>Bacteria</taxon>
        <taxon>Pseudomonadati</taxon>
        <taxon>Myxococcota</taxon>
        <taxon>Myxococcia</taxon>
        <taxon>Myxococcales</taxon>
        <taxon>Sorangiineae</taxon>
        <taxon>Pendulisporaceae</taxon>
        <taxon>Pendulispora</taxon>
    </lineage>
</organism>
<keyword evidence="4" id="KW-1185">Reference proteome</keyword>
<feature type="compositionally biased region" description="Low complexity" evidence="1">
    <location>
        <begin position="84"/>
        <end position="93"/>
    </location>
</feature>
<feature type="transmembrane region" description="Helical" evidence="2">
    <location>
        <begin position="38"/>
        <end position="64"/>
    </location>
</feature>
<accession>A0ABZ2LA51</accession>
<reference evidence="3" key="1">
    <citation type="submission" date="2021-12" db="EMBL/GenBank/DDBJ databases">
        <title>Discovery of the Pendulisporaceae a myxobacterial family with distinct sporulation behavior and unique specialized metabolism.</title>
        <authorList>
            <person name="Garcia R."/>
            <person name="Popoff A."/>
            <person name="Bader C.D."/>
            <person name="Loehr J."/>
            <person name="Walesch S."/>
            <person name="Walt C."/>
            <person name="Boldt J."/>
            <person name="Bunk B."/>
            <person name="Haeckl F.J.F.P.J."/>
            <person name="Gunesch A.P."/>
            <person name="Birkelbach J."/>
            <person name="Nuebel U."/>
            <person name="Pietschmann T."/>
            <person name="Bach T."/>
            <person name="Mueller R."/>
        </authorList>
    </citation>
    <scope>NUCLEOTIDE SEQUENCE</scope>
    <source>
        <strain evidence="3">MSr11367</strain>
    </source>
</reference>
<feature type="region of interest" description="Disordered" evidence="1">
    <location>
        <begin position="70"/>
        <end position="93"/>
    </location>
</feature>
<keyword evidence="3" id="KW-0449">Lipoprotein</keyword>
<dbReference type="Proteomes" id="UP001374803">
    <property type="component" value="Chromosome"/>
</dbReference>